<keyword evidence="3 5" id="KW-0732">Signal</keyword>
<dbReference type="PROSITE" id="PS51257">
    <property type="entry name" value="PROKAR_LIPOPROTEIN"/>
    <property type="match status" value="1"/>
</dbReference>
<name>A0ABU6GIL7_9BACL</name>
<comment type="caution">
    <text evidence="7">The sequence shown here is derived from an EMBL/GenBank/DDBJ whole genome shotgun (WGS) entry which is preliminary data.</text>
</comment>
<sequence length="270" mass="29253">MKKWGILTVCLLLTGSLLAGCGDKNSDKTSGSDNGGSKTEAKTIVLGTSADFPPYEFHKMIGGKDQIVGFDIEIAKQIAADMGANLEVKDMDFKALLSELSSGRVDFVISGMTPDENRKKAVDFSNNYYKAEQAVVIREKDKDKYSTMKSLEGVSFGIQTGSIQEDIAKTIPNAKITGLSKINDIIMQLNSGRVDASIMEKPVAEAFLKNVKGLAIADAVPDYKEDGYAIGVKKGNTELVDHINKTLDRLNSEKKIEQFVSEASDLAAQK</sequence>
<dbReference type="EMBL" id="JARLKZ010000005">
    <property type="protein sequence ID" value="MEC0239582.1"/>
    <property type="molecule type" value="Genomic_DNA"/>
</dbReference>
<dbReference type="PANTHER" id="PTHR35936:SF17">
    <property type="entry name" value="ARGININE-BINDING EXTRACELLULAR PROTEIN ARTP"/>
    <property type="match status" value="1"/>
</dbReference>
<comment type="similarity">
    <text evidence="2 4">Belongs to the bacterial solute-binding protein 3 family.</text>
</comment>
<feature type="chain" id="PRO_5046237102" evidence="5">
    <location>
        <begin position="20"/>
        <end position="270"/>
    </location>
</feature>
<dbReference type="Proteomes" id="UP001344632">
    <property type="component" value="Unassembled WGS sequence"/>
</dbReference>
<dbReference type="SUPFAM" id="SSF53850">
    <property type="entry name" value="Periplasmic binding protein-like II"/>
    <property type="match status" value="1"/>
</dbReference>
<dbReference type="Gene3D" id="3.40.190.10">
    <property type="entry name" value="Periplasmic binding protein-like II"/>
    <property type="match status" value="2"/>
</dbReference>
<protein>
    <submittedName>
        <fullName evidence="7">Transporter substrate-binding domain-containing protein</fullName>
    </submittedName>
</protein>
<dbReference type="InterPro" id="IPR018313">
    <property type="entry name" value="SBP_3_CS"/>
</dbReference>
<dbReference type="PANTHER" id="PTHR35936">
    <property type="entry name" value="MEMBRANE-BOUND LYTIC MUREIN TRANSGLYCOSYLASE F"/>
    <property type="match status" value="1"/>
</dbReference>
<evidence type="ECO:0000313" key="7">
    <source>
        <dbReference type="EMBL" id="MEC0239582.1"/>
    </source>
</evidence>
<evidence type="ECO:0000313" key="8">
    <source>
        <dbReference type="Proteomes" id="UP001344632"/>
    </source>
</evidence>
<comment type="subcellular location">
    <subcellularLocation>
        <location evidence="1">Cell envelope</location>
    </subcellularLocation>
</comment>
<evidence type="ECO:0000256" key="5">
    <source>
        <dbReference type="SAM" id="SignalP"/>
    </source>
</evidence>
<reference evidence="7 8" key="1">
    <citation type="submission" date="2023-03" db="EMBL/GenBank/DDBJ databases">
        <title>Bacillus Genome Sequencing.</title>
        <authorList>
            <person name="Dunlap C."/>
        </authorList>
    </citation>
    <scope>NUCLEOTIDE SEQUENCE [LARGE SCALE GENOMIC DNA]</scope>
    <source>
        <strain evidence="7 8">BD-525</strain>
    </source>
</reference>
<feature type="signal peptide" evidence="5">
    <location>
        <begin position="1"/>
        <end position="19"/>
    </location>
</feature>
<evidence type="ECO:0000256" key="3">
    <source>
        <dbReference type="ARBA" id="ARBA00022729"/>
    </source>
</evidence>
<proteinExistence type="inferred from homology"/>
<feature type="domain" description="Solute-binding protein family 3/N-terminal" evidence="6">
    <location>
        <begin position="43"/>
        <end position="263"/>
    </location>
</feature>
<evidence type="ECO:0000256" key="1">
    <source>
        <dbReference type="ARBA" id="ARBA00004196"/>
    </source>
</evidence>
<dbReference type="RefSeq" id="WP_326086791.1">
    <property type="nucleotide sequence ID" value="NZ_JARLKZ010000005.1"/>
</dbReference>
<accession>A0ABU6GIL7</accession>
<dbReference type="SMART" id="SM00062">
    <property type="entry name" value="PBPb"/>
    <property type="match status" value="1"/>
</dbReference>
<dbReference type="PROSITE" id="PS01039">
    <property type="entry name" value="SBP_BACTERIAL_3"/>
    <property type="match status" value="1"/>
</dbReference>
<evidence type="ECO:0000259" key="6">
    <source>
        <dbReference type="SMART" id="SM00062"/>
    </source>
</evidence>
<keyword evidence="8" id="KW-1185">Reference proteome</keyword>
<dbReference type="Pfam" id="PF00497">
    <property type="entry name" value="SBP_bac_3"/>
    <property type="match status" value="1"/>
</dbReference>
<dbReference type="InterPro" id="IPR001638">
    <property type="entry name" value="Solute-binding_3/MltF_N"/>
</dbReference>
<evidence type="ECO:0000256" key="2">
    <source>
        <dbReference type="ARBA" id="ARBA00010333"/>
    </source>
</evidence>
<gene>
    <name evidence="7" type="ORF">P4H66_06885</name>
</gene>
<organism evidence="7 8">
    <name type="scientific">Paenibacillus dokdonensis</name>
    <dbReference type="NCBI Taxonomy" id="2567944"/>
    <lineage>
        <taxon>Bacteria</taxon>
        <taxon>Bacillati</taxon>
        <taxon>Bacillota</taxon>
        <taxon>Bacilli</taxon>
        <taxon>Bacillales</taxon>
        <taxon>Paenibacillaceae</taxon>
        <taxon>Paenibacillus</taxon>
    </lineage>
</organism>
<evidence type="ECO:0000256" key="4">
    <source>
        <dbReference type="RuleBase" id="RU003744"/>
    </source>
</evidence>